<dbReference type="EMBL" id="JXTB01000348">
    <property type="protein sequence ID" value="PON44537.1"/>
    <property type="molecule type" value="Genomic_DNA"/>
</dbReference>
<accession>A0A2P5B6U6</accession>
<dbReference type="PANTHER" id="PTHR31050">
    <property type="entry name" value="OS08G0413200 PROTEIN"/>
    <property type="match status" value="1"/>
</dbReference>
<proteinExistence type="predicted"/>
<dbReference type="Proteomes" id="UP000237105">
    <property type="component" value="Unassembled WGS sequence"/>
</dbReference>
<evidence type="ECO:0000313" key="2">
    <source>
        <dbReference type="Proteomes" id="UP000237105"/>
    </source>
</evidence>
<gene>
    <name evidence="1" type="ORF">PanWU01x14_266150</name>
</gene>
<dbReference type="PANTHER" id="PTHR31050:SF7">
    <property type="entry name" value="DUF1262 FAMILY PROTEIN"/>
    <property type="match status" value="1"/>
</dbReference>
<comment type="caution">
    <text evidence="1">The sequence shown here is derived from an EMBL/GenBank/DDBJ whole genome shotgun (WGS) entry which is preliminary data.</text>
</comment>
<organism evidence="1 2">
    <name type="scientific">Parasponia andersonii</name>
    <name type="common">Sponia andersonii</name>
    <dbReference type="NCBI Taxonomy" id="3476"/>
    <lineage>
        <taxon>Eukaryota</taxon>
        <taxon>Viridiplantae</taxon>
        <taxon>Streptophyta</taxon>
        <taxon>Embryophyta</taxon>
        <taxon>Tracheophyta</taxon>
        <taxon>Spermatophyta</taxon>
        <taxon>Magnoliopsida</taxon>
        <taxon>eudicotyledons</taxon>
        <taxon>Gunneridae</taxon>
        <taxon>Pentapetalae</taxon>
        <taxon>rosids</taxon>
        <taxon>fabids</taxon>
        <taxon>Rosales</taxon>
        <taxon>Cannabaceae</taxon>
        <taxon>Parasponia</taxon>
    </lineage>
</organism>
<protein>
    <submittedName>
        <fullName evidence="1">Uncharacterized protein</fullName>
    </submittedName>
</protein>
<dbReference type="STRING" id="3476.A0A2P5B6U6"/>
<sequence length="221" mass="25485">MGTCFCCTLIQDVKPRTLDPSDIYQQVEIIQKTHRGFTAASVALDGFPPQFLSRKYWQLYMQTPRSYQLDEAPGLNSCLRARLPSLDSLLSNSSSVSVVVGKWYCPSVFIKELDGKPKEQTEKSVFYEMTLEQRWDRIFQCNNVGTDMKVEEAFVKEKEAIRDWGHTDNGVTWYKSSSRGDQEEDQAERLLGVSILLTERIRWELERIGCHVDESERRVNG</sequence>
<dbReference type="AlphaFoldDB" id="A0A2P5B6U6"/>
<keyword evidence="2" id="KW-1185">Reference proteome</keyword>
<reference evidence="2" key="1">
    <citation type="submission" date="2016-06" db="EMBL/GenBank/DDBJ databases">
        <title>Parallel loss of symbiosis genes in relatives of nitrogen-fixing non-legume Parasponia.</title>
        <authorList>
            <person name="Van Velzen R."/>
            <person name="Holmer R."/>
            <person name="Bu F."/>
            <person name="Rutten L."/>
            <person name="Van Zeijl A."/>
            <person name="Liu W."/>
            <person name="Santuari L."/>
            <person name="Cao Q."/>
            <person name="Sharma T."/>
            <person name="Shen D."/>
            <person name="Roswanjaya Y."/>
            <person name="Wardhani T."/>
            <person name="Kalhor M.S."/>
            <person name="Jansen J."/>
            <person name="Van den Hoogen J."/>
            <person name="Gungor B."/>
            <person name="Hartog M."/>
            <person name="Hontelez J."/>
            <person name="Verver J."/>
            <person name="Yang W.-C."/>
            <person name="Schijlen E."/>
            <person name="Repin R."/>
            <person name="Schilthuizen M."/>
            <person name="Schranz E."/>
            <person name="Heidstra R."/>
            <person name="Miyata K."/>
            <person name="Fedorova E."/>
            <person name="Kohlen W."/>
            <person name="Bisseling T."/>
            <person name="Smit S."/>
            <person name="Geurts R."/>
        </authorList>
    </citation>
    <scope>NUCLEOTIDE SEQUENCE [LARGE SCALE GENOMIC DNA]</scope>
    <source>
        <strain evidence="2">cv. WU1-14</strain>
    </source>
</reference>
<dbReference type="OrthoDB" id="647907at2759"/>
<name>A0A2P5B6U6_PARAD</name>
<evidence type="ECO:0000313" key="1">
    <source>
        <dbReference type="EMBL" id="PON44537.1"/>
    </source>
</evidence>